<sequence>MNDKLNILWTTDNKDTVFNMLSMYAINSLNRKWWDKVNVIIWGAAAKLAGNDTQVQTEILEMLHTGVTVEACKDCCDRFGVTETLTKLGVSVRYMGEPLTQYLKANEKIITI</sequence>
<evidence type="ECO:0000313" key="2">
    <source>
        <dbReference type="Proteomes" id="UP000184192"/>
    </source>
</evidence>
<dbReference type="EMBL" id="FQZN01000017">
    <property type="protein sequence ID" value="SHJ17194.1"/>
    <property type="molecule type" value="Genomic_DNA"/>
</dbReference>
<evidence type="ECO:0000313" key="1">
    <source>
        <dbReference type="EMBL" id="SHJ17194.1"/>
    </source>
</evidence>
<proteinExistence type="predicted"/>
<dbReference type="Proteomes" id="UP000184192">
    <property type="component" value="Unassembled WGS sequence"/>
</dbReference>
<reference evidence="2" key="1">
    <citation type="submission" date="2016-11" db="EMBL/GenBank/DDBJ databases">
        <authorList>
            <person name="Varghese N."/>
            <person name="Submissions S."/>
        </authorList>
    </citation>
    <scope>NUCLEOTIDE SEQUENCE [LARGE SCALE GENOMIC DNA]</scope>
    <source>
        <strain evidence="2">DSM 26884</strain>
    </source>
</reference>
<gene>
    <name evidence="1" type="ORF">SAMN05444350_11744</name>
</gene>
<dbReference type="Gene3D" id="3.40.1260.10">
    <property type="entry name" value="DsrEFH-like"/>
    <property type="match status" value="1"/>
</dbReference>
<organism evidence="1 2">
    <name type="scientific">Bacteroides stercorirosoris</name>
    <dbReference type="NCBI Taxonomy" id="871324"/>
    <lineage>
        <taxon>Bacteria</taxon>
        <taxon>Pseudomonadati</taxon>
        <taxon>Bacteroidota</taxon>
        <taxon>Bacteroidia</taxon>
        <taxon>Bacteroidales</taxon>
        <taxon>Bacteroidaceae</taxon>
        <taxon>Bacteroides</taxon>
    </lineage>
</organism>
<dbReference type="AlphaFoldDB" id="A0A1M6H4S8"/>
<dbReference type="GeneID" id="92712897"/>
<accession>A0A1M6H4S8</accession>
<dbReference type="eggNOG" id="COG3370">
    <property type="taxonomic scope" value="Bacteria"/>
</dbReference>
<name>A0A1M6H4S8_9BACE</name>
<protein>
    <submittedName>
        <fullName evidence="1">Uncharacterized protein</fullName>
    </submittedName>
</protein>
<dbReference type="RefSeq" id="WP_025834388.1">
    <property type="nucleotide sequence ID" value="NZ_FQZN01000017.1"/>
</dbReference>
<dbReference type="InterPro" id="IPR027396">
    <property type="entry name" value="DsrEFH-like"/>
</dbReference>
<keyword evidence="2" id="KW-1185">Reference proteome</keyword>
<dbReference type="SUPFAM" id="SSF75169">
    <property type="entry name" value="DsrEFH-like"/>
    <property type="match status" value="1"/>
</dbReference>